<dbReference type="AlphaFoldDB" id="A0A377KCF1"/>
<name>A0A377KCF1_ECOLX</name>
<evidence type="ECO:0000313" key="1">
    <source>
        <dbReference type="EMBL" id="STP22201.1"/>
    </source>
</evidence>
<organism evidence="1 2">
    <name type="scientific">Escherichia coli</name>
    <dbReference type="NCBI Taxonomy" id="562"/>
    <lineage>
        <taxon>Bacteria</taxon>
        <taxon>Pseudomonadati</taxon>
        <taxon>Pseudomonadota</taxon>
        <taxon>Gammaproteobacteria</taxon>
        <taxon>Enterobacterales</taxon>
        <taxon>Enterobacteriaceae</taxon>
        <taxon>Escherichia</taxon>
    </lineage>
</organism>
<protein>
    <submittedName>
        <fullName evidence="1">Uncharacterized protein</fullName>
    </submittedName>
</protein>
<dbReference type="EMBL" id="UGEM01000004">
    <property type="protein sequence ID" value="STP22201.1"/>
    <property type="molecule type" value="Genomic_DNA"/>
</dbReference>
<accession>A0A377KCF1</accession>
<sequence>MQVTVADDFAQRADDVGFSFEVHGQVRVRPVAQHAQTDKVFALTVNLGRSVFAALGAELSGGEFPPPAYRILALLSARLADHDSPSQAHTASHIQKALWT</sequence>
<dbReference type="Proteomes" id="UP000254181">
    <property type="component" value="Unassembled WGS sequence"/>
</dbReference>
<proteinExistence type="predicted"/>
<gene>
    <name evidence="1" type="ORF">NCTC9075_05678</name>
</gene>
<evidence type="ECO:0000313" key="2">
    <source>
        <dbReference type="Proteomes" id="UP000254181"/>
    </source>
</evidence>
<reference evidence="1 2" key="1">
    <citation type="submission" date="2018-06" db="EMBL/GenBank/DDBJ databases">
        <authorList>
            <consortium name="Pathogen Informatics"/>
            <person name="Doyle S."/>
        </authorList>
    </citation>
    <scope>NUCLEOTIDE SEQUENCE [LARGE SCALE GENOMIC DNA]</scope>
    <source>
        <strain evidence="1 2">NCTC9075</strain>
    </source>
</reference>